<dbReference type="EMBL" id="KV921265">
    <property type="protein sequence ID" value="ORE22619.1"/>
    <property type="molecule type" value="Genomic_DNA"/>
</dbReference>
<accession>A0A1X0SED2</accession>
<evidence type="ECO:0000313" key="3">
    <source>
        <dbReference type="Proteomes" id="UP000242381"/>
    </source>
</evidence>
<evidence type="ECO:0000256" key="1">
    <source>
        <dbReference type="SAM" id="MobiDB-lite"/>
    </source>
</evidence>
<proteinExistence type="predicted"/>
<gene>
    <name evidence="2" type="ORF">BCV71DRAFT_285901</name>
</gene>
<evidence type="ECO:0000313" key="2">
    <source>
        <dbReference type="EMBL" id="ORE22619.1"/>
    </source>
</evidence>
<sequence>DQQLKTKPVVLINDKGTSVGSRIKGFLRRDGKWKQRIQGKYTNVCITNEHMTSQPHLYCFSELNHPIQRKKGKRKTDQFQEQRFPLM</sequence>
<feature type="region of interest" description="Disordered" evidence="1">
    <location>
        <begin position="68"/>
        <end position="87"/>
    </location>
</feature>
<organism evidence="2 3">
    <name type="scientific">Rhizopus microsporus</name>
    <dbReference type="NCBI Taxonomy" id="58291"/>
    <lineage>
        <taxon>Eukaryota</taxon>
        <taxon>Fungi</taxon>
        <taxon>Fungi incertae sedis</taxon>
        <taxon>Mucoromycota</taxon>
        <taxon>Mucoromycotina</taxon>
        <taxon>Mucoromycetes</taxon>
        <taxon>Mucorales</taxon>
        <taxon>Mucorineae</taxon>
        <taxon>Rhizopodaceae</taxon>
        <taxon>Rhizopus</taxon>
    </lineage>
</organism>
<feature type="non-terminal residue" evidence="2">
    <location>
        <position position="1"/>
    </location>
</feature>
<dbReference type="VEuPathDB" id="FungiDB:BCV72DRAFT_329639"/>
<protein>
    <submittedName>
        <fullName evidence="2">Uncharacterized protein</fullName>
    </submittedName>
</protein>
<name>A0A1X0SED2_RHIZD</name>
<reference evidence="2 3" key="1">
    <citation type="journal article" date="2016" name="Proc. Natl. Acad. Sci. U.S.A.">
        <title>Lipid metabolic changes in an early divergent fungus govern the establishment of a mutualistic symbiosis with endobacteria.</title>
        <authorList>
            <person name="Lastovetsky O.A."/>
            <person name="Gaspar M.L."/>
            <person name="Mondo S.J."/>
            <person name="LaButti K.M."/>
            <person name="Sandor L."/>
            <person name="Grigoriev I.V."/>
            <person name="Henry S.A."/>
            <person name="Pawlowska T.E."/>
        </authorList>
    </citation>
    <scope>NUCLEOTIDE SEQUENCE [LARGE SCALE GENOMIC DNA]</scope>
    <source>
        <strain evidence="2 3">ATCC 11559</strain>
    </source>
</reference>
<dbReference type="Proteomes" id="UP000242381">
    <property type="component" value="Unassembled WGS sequence"/>
</dbReference>
<dbReference type="AlphaFoldDB" id="A0A1X0SED2"/>